<evidence type="ECO:0000313" key="5">
    <source>
        <dbReference type="EMBL" id="TCT07910.1"/>
    </source>
</evidence>
<dbReference type="Gene3D" id="3.40.50.2300">
    <property type="match status" value="1"/>
</dbReference>
<dbReference type="InterPro" id="IPR011006">
    <property type="entry name" value="CheY-like_superfamily"/>
</dbReference>
<keyword evidence="6" id="KW-1185">Reference proteome</keyword>
<feature type="modified residue" description="4-aspartylphosphate" evidence="3">
    <location>
        <position position="56"/>
    </location>
</feature>
<sequence length="132" mass="13721">MSDAPSILICDDEADLAAELGEYMSANGWIAMVATSAPDALAVLEGGVTPTCLLTDLRIAEYDGAELVTAARSLPPALQPQIFVMMTGHVVDASEAADFGVDLLYLKPIDPDAILGDICAALSRRNAGKVEG</sequence>
<dbReference type="PANTHER" id="PTHR44591:SF14">
    <property type="entry name" value="PROTEIN PILG"/>
    <property type="match status" value="1"/>
</dbReference>
<keyword evidence="1 3" id="KW-0597">Phosphoprotein</keyword>
<dbReference type="RefSeq" id="WP_245504487.1">
    <property type="nucleotide sequence ID" value="NZ_SMAI01000001.1"/>
</dbReference>
<evidence type="ECO:0000256" key="1">
    <source>
        <dbReference type="ARBA" id="ARBA00022553"/>
    </source>
</evidence>
<dbReference type="AlphaFoldDB" id="A0A4R3M3W6"/>
<name>A0A4R3M3W6_9HYPH</name>
<gene>
    <name evidence="5" type="ORF">EDC64_101429</name>
</gene>
<dbReference type="EMBL" id="SMAI01000001">
    <property type="protein sequence ID" value="TCT07910.1"/>
    <property type="molecule type" value="Genomic_DNA"/>
</dbReference>
<keyword evidence="2" id="KW-0902">Two-component regulatory system</keyword>
<evidence type="ECO:0000256" key="3">
    <source>
        <dbReference type="PROSITE-ProRule" id="PRU00169"/>
    </source>
</evidence>
<dbReference type="CDD" id="cd00156">
    <property type="entry name" value="REC"/>
    <property type="match status" value="1"/>
</dbReference>
<evidence type="ECO:0000256" key="2">
    <source>
        <dbReference type="ARBA" id="ARBA00023012"/>
    </source>
</evidence>
<dbReference type="InterPro" id="IPR050595">
    <property type="entry name" value="Bact_response_regulator"/>
</dbReference>
<reference evidence="5 6" key="1">
    <citation type="submission" date="2019-03" db="EMBL/GenBank/DDBJ databases">
        <title>Genomic Encyclopedia of Type Strains, Phase IV (KMG-IV): sequencing the most valuable type-strain genomes for metagenomic binning, comparative biology and taxonomic classification.</title>
        <authorList>
            <person name="Goeker M."/>
        </authorList>
    </citation>
    <scope>NUCLEOTIDE SEQUENCE [LARGE SCALE GENOMIC DNA]</scope>
    <source>
        <strain evidence="5 6">DSM 9035</strain>
    </source>
</reference>
<dbReference type="SUPFAM" id="SSF52172">
    <property type="entry name" value="CheY-like"/>
    <property type="match status" value="1"/>
</dbReference>
<evidence type="ECO:0000313" key="6">
    <source>
        <dbReference type="Proteomes" id="UP000294664"/>
    </source>
</evidence>
<dbReference type="Proteomes" id="UP000294664">
    <property type="component" value="Unassembled WGS sequence"/>
</dbReference>
<dbReference type="InterPro" id="IPR001789">
    <property type="entry name" value="Sig_transdc_resp-reg_receiver"/>
</dbReference>
<accession>A0A4R3M3W6</accession>
<dbReference type="PANTHER" id="PTHR44591">
    <property type="entry name" value="STRESS RESPONSE REGULATOR PROTEIN 1"/>
    <property type="match status" value="1"/>
</dbReference>
<comment type="caution">
    <text evidence="5">The sequence shown here is derived from an EMBL/GenBank/DDBJ whole genome shotgun (WGS) entry which is preliminary data.</text>
</comment>
<dbReference type="GO" id="GO:0000160">
    <property type="term" value="P:phosphorelay signal transduction system"/>
    <property type="evidence" value="ECO:0007669"/>
    <property type="project" value="UniProtKB-KW"/>
</dbReference>
<organism evidence="5 6">
    <name type="scientific">Aquabacter spiritensis</name>
    <dbReference type="NCBI Taxonomy" id="933073"/>
    <lineage>
        <taxon>Bacteria</taxon>
        <taxon>Pseudomonadati</taxon>
        <taxon>Pseudomonadota</taxon>
        <taxon>Alphaproteobacteria</taxon>
        <taxon>Hyphomicrobiales</taxon>
        <taxon>Xanthobacteraceae</taxon>
        <taxon>Aquabacter</taxon>
    </lineage>
</organism>
<dbReference type="PROSITE" id="PS50110">
    <property type="entry name" value="RESPONSE_REGULATORY"/>
    <property type="match status" value="1"/>
</dbReference>
<evidence type="ECO:0000259" key="4">
    <source>
        <dbReference type="PROSITE" id="PS50110"/>
    </source>
</evidence>
<protein>
    <submittedName>
        <fullName evidence="5">Response regulator receiver domain-containing protein</fullName>
    </submittedName>
</protein>
<feature type="domain" description="Response regulatory" evidence="4">
    <location>
        <begin position="6"/>
        <end position="122"/>
    </location>
</feature>
<dbReference type="SMART" id="SM00448">
    <property type="entry name" value="REC"/>
    <property type="match status" value="1"/>
</dbReference>
<dbReference type="Pfam" id="PF00072">
    <property type="entry name" value="Response_reg"/>
    <property type="match status" value="1"/>
</dbReference>
<proteinExistence type="predicted"/>